<keyword evidence="14 22" id="KW-1133">Transmembrane helix</keyword>
<keyword evidence="13 20" id="KW-0067">ATP-binding</keyword>
<dbReference type="FunFam" id="3.80.10.10:FF:000129">
    <property type="entry name" value="Leucine-rich repeat receptor-like kinase"/>
    <property type="match status" value="1"/>
</dbReference>
<dbReference type="SUPFAM" id="SSF52058">
    <property type="entry name" value="L domain-like"/>
    <property type="match status" value="1"/>
</dbReference>
<keyword evidence="16" id="KW-0675">Receptor</keyword>
<keyword evidence="9" id="KW-0732">Signal</keyword>
<gene>
    <name evidence="24" type="ORF">P0685E10.8</name>
</gene>
<accession>Q65XS1</accession>
<keyword evidence="7" id="KW-0808">Transferase</keyword>
<feature type="compositionally biased region" description="Basic and acidic residues" evidence="21">
    <location>
        <begin position="23"/>
        <end position="44"/>
    </location>
</feature>
<evidence type="ECO:0000313" key="24">
    <source>
        <dbReference type="EMBL" id="AAU44330.1"/>
    </source>
</evidence>
<dbReference type="InterPro" id="IPR001611">
    <property type="entry name" value="Leu-rich_rpt"/>
</dbReference>
<dbReference type="PROSITE" id="PS00107">
    <property type="entry name" value="PROTEIN_KINASE_ATP"/>
    <property type="match status" value="1"/>
</dbReference>
<evidence type="ECO:0000256" key="16">
    <source>
        <dbReference type="ARBA" id="ARBA00023170"/>
    </source>
</evidence>
<evidence type="ECO:0000256" key="3">
    <source>
        <dbReference type="ARBA" id="ARBA00012513"/>
    </source>
</evidence>
<name>Q65XS1_ORYSJ</name>
<dbReference type="PANTHER" id="PTHR48006:SF90">
    <property type="entry name" value="PROTEIN KINASE DOMAIN-CONTAINING PROTEIN"/>
    <property type="match status" value="1"/>
</dbReference>
<evidence type="ECO:0000256" key="12">
    <source>
        <dbReference type="ARBA" id="ARBA00022777"/>
    </source>
</evidence>
<comment type="subcellular location">
    <subcellularLocation>
        <location evidence="1">Cell membrane</location>
        <topology evidence="1">Single-pass membrane protein</topology>
    </subcellularLocation>
</comment>
<evidence type="ECO:0000259" key="23">
    <source>
        <dbReference type="PROSITE" id="PS50011"/>
    </source>
</evidence>
<dbReference type="InterPro" id="IPR017441">
    <property type="entry name" value="Protein_kinase_ATP_BS"/>
</dbReference>
<comment type="catalytic activity">
    <reaction evidence="19">
        <text>L-seryl-[protein] + ATP = O-phospho-L-seryl-[protein] + ADP + H(+)</text>
        <dbReference type="Rhea" id="RHEA:17989"/>
        <dbReference type="Rhea" id="RHEA-COMP:9863"/>
        <dbReference type="Rhea" id="RHEA-COMP:11604"/>
        <dbReference type="ChEBI" id="CHEBI:15378"/>
        <dbReference type="ChEBI" id="CHEBI:29999"/>
        <dbReference type="ChEBI" id="CHEBI:30616"/>
        <dbReference type="ChEBI" id="CHEBI:83421"/>
        <dbReference type="ChEBI" id="CHEBI:456216"/>
        <dbReference type="EC" id="2.7.11.1"/>
    </reaction>
</comment>
<evidence type="ECO:0000256" key="8">
    <source>
        <dbReference type="ARBA" id="ARBA00022692"/>
    </source>
</evidence>
<evidence type="ECO:0000313" key="25">
    <source>
        <dbReference type="Proteomes" id="UP000000763"/>
    </source>
</evidence>
<keyword evidence="4" id="KW-1003">Cell membrane</keyword>
<comment type="catalytic activity">
    <reaction evidence="18">
        <text>L-threonyl-[protein] + ATP = O-phospho-L-threonyl-[protein] + ADP + H(+)</text>
        <dbReference type="Rhea" id="RHEA:46608"/>
        <dbReference type="Rhea" id="RHEA-COMP:11060"/>
        <dbReference type="Rhea" id="RHEA-COMP:11605"/>
        <dbReference type="ChEBI" id="CHEBI:15378"/>
        <dbReference type="ChEBI" id="CHEBI:30013"/>
        <dbReference type="ChEBI" id="CHEBI:30616"/>
        <dbReference type="ChEBI" id="CHEBI:61977"/>
        <dbReference type="ChEBI" id="CHEBI:456216"/>
        <dbReference type="EC" id="2.7.11.1"/>
    </reaction>
</comment>
<keyword evidence="15 22" id="KW-0472">Membrane</keyword>
<dbReference type="PROSITE" id="PS00108">
    <property type="entry name" value="PROTEIN_KINASE_ST"/>
    <property type="match status" value="1"/>
</dbReference>
<dbReference type="EMBL" id="AC087553">
    <property type="protein sequence ID" value="AAU44330.1"/>
    <property type="molecule type" value="Genomic_DNA"/>
</dbReference>
<comment type="similarity">
    <text evidence="2">Belongs to the protein kinase superfamily. Ser/Thr protein kinase family.</text>
</comment>
<evidence type="ECO:0000256" key="2">
    <source>
        <dbReference type="ARBA" id="ARBA00008684"/>
    </source>
</evidence>
<dbReference type="FunFam" id="3.30.200.20:FF:000015">
    <property type="entry name" value="Somatic embryogenesis receptor kinase 1"/>
    <property type="match status" value="1"/>
</dbReference>
<reference evidence="25" key="2">
    <citation type="journal article" date="2008" name="Nucleic Acids Res.">
        <title>The rice annotation project database (RAP-DB): 2008 update.</title>
        <authorList>
            <consortium name="The rice annotation project (RAP)"/>
        </authorList>
    </citation>
    <scope>GENOME REANNOTATION</scope>
    <source>
        <strain evidence="25">cv. Nipponbare</strain>
    </source>
</reference>
<dbReference type="InterPro" id="IPR008271">
    <property type="entry name" value="Ser/Thr_kinase_AS"/>
</dbReference>
<dbReference type="Pfam" id="PF00560">
    <property type="entry name" value="LRR_1"/>
    <property type="match status" value="2"/>
</dbReference>
<dbReference type="PROSITE" id="PS50011">
    <property type="entry name" value="PROTEIN_KINASE_DOM"/>
    <property type="match status" value="1"/>
</dbReference>
<dbReference type="EC" id="2.7.11.1" evidence="3"/>
<evidence type="ECO:0000256" key="6">
    <source>
        <dbReference type="ARBA" id="ARBA00022614"/>
    </source>
</evidence>
<evidence type="ECO:0000256" key="22">
    <source>
        <dbReference type="SAM" id="Phobius"/>
    </source>
</evidence>
<dbReference type="Proteomes" id="UP000000763">
    <property type="component" value="Chromosome 5"/>
</dbReference>
<keyword evidence="11 20" id="KW-0547">Nucleotide-binding</keyword>
<evidence type="ECO:0000256" key="18">
    <source>
        <dbReference type="ARBA" id="ARBA00047899"/>
    </source>
</evidence>
<dbReference type="SUPFAM" id="SSF56112">
    <property type="entry name" value="Protein kinase-like (PK-like)"/>
    <property type="match status" value="1"/>
</dbReference>
<evidence type="ECO:0000256" key="11">
    <source>
        <dbReference type="ARBA" id="ARBA00022741"/>
    </source>
</evidence>
<dbReference type="Gene3D" id="3.80.10.10">
    <property type="entry name" value="Ribonuclease Inhibitor"/>
    <property type="match status" value="1"/>
</dbReference>
<dbReference type="Pfam" id="PF08263">
    <property type="entry name" value="LRRNT_2"/>
    <property type="match status" value="1"/>
</dbReference>
<feature type="region of interest" description="Disordered" evidence="21">
    <location>
        <begin position="1"/>
        <end position="44"/>
    </location>
</feature>
<evidence type="ECO:0000256" key="21">
    <source>
        <dbReference type="SAM" id="MobiDB-lite"/>
    </source>
</evidence>
<feature type="domain" description="Protein kinase" evidence="23">
    <location>
        <begin position="292"/>
        <end position="565"/>
    </location>
</feature>
<evidence type="ECO:0000256" key="5">
    <source>
        <dbReference type="ARBA" id="ARBA00022527"/>
    </source>
</evidence>
<dbReference type="FunFam" id="1.10.510.10:FF:000016">
    <property type="entry name" value="Somatic embryogenesis receptor-like kinase 1"/>
    <property type="match status" value="1"/>
</dbReference>
<evidence type="ECO:0000256" key="13">
    <source>
        <dbReference type="ARBA" id="ARBA00022840"/>
    </source>
</evidence>
<protein>
    <recommendedName>
        <fullName evidence="3">non-specific serine/threonine protein kinase</fullName>
        <ecNumber evidence="3">2.7.11.1</ecNumber>
    </recommendedName>
</protein>
<keyword evidence="6" id="KW-0433">Leucine-rich repeat</keyword>
<sequence>MASSQQPQAMAPLTRARRATARSGRDDTESPTNERDADERARDAMDERRAAASLLAVLVLSLVVSASSAAAGVAPAAPPDVLSSPAAAAGEGEAEALLAVKAALHDTANVLADWNAGSGGVVVAGGGGGGGPCNWSMVTCSKTGHVSVLDLAHRNLSGTLSPAIGKLRRLRLLFLQHNAISGPIPDTIGRLKVLQTLDLAYNHFTGTIPSILGHSKGIFLMFSALTSVQKVILRGSETFVSRYSGHIFPYQRWVAWSRGANYGVEDEIGPEIYLGHLKQFMIKEIKEATNNFDRRNILGQGGFGIVYKGRLRDGTIVAVKRMKDCFSVCGDDQFHTEVEVISLIVHRNLLRLTGFCITDTERLLVYPFMPNGTVSSKLQEYVGGKPTLDWTRRRKIALGAARGLVYLHEQCDPKIIHRDIKASNVLLDEYFEAVVADFGLVKLLDHAVRGTMGRIPPEYLMTGQTSEKTDVYGFGFLLIELITGRKTMELHEDEYQEGGILDWAKELLEGNKLRSFVDSRLRDNYVIAELEEMVKIALLCTMYNPDQRPSMAEIAGMLQESDGSVVEKWETLKDAERSKPSTPEFMLSSPVNFASDECNSIQLEAVELSGPRVFGRYVWFASVRSQIWLEHNPEFLMQHKQQSHEPCSPPYHRRQATALHTRCLNMMHQKNSELAMGQGGCISAS</sequence>
<organism evidence="24 25">
    <name type="scientific">Oryza sativa subsp. japonica</name>
    <name type="common">Rice</name>
    <dbReference type="NCBI Taxonomy" id="39947"/>
    <lineage>
        <taxon>Eukaryota</taxon>
        <taxon>Viridiplantae</taxon>
        <taxon>Streptophyta</taxon>
        <taxon>Embryophyta</taxon>
        <taxon>Tracheophyta</taxon>
        <taxon>Spermatophyta</taxon>
        <taxon>Magnoliopsida</taxon>
        <taxon>Liliopsida</taxon>
        <taxon>Poales</taxon>
        <taxon>Poaceae</taxon>
        <taxon>BOP clade</taxon>
        <taxon>Oryzoideae</taxon>
        <taxon>Oryzeae</taxon>
        <taxon>Oryzinae</taxon>
        <taxon>Oryza</taxon>
        <taxon>Oryza sativa</taxon>
    </lineage>
</organism>
<evidence type="ECO:0000256" key="19">
    <source>
        <dbReference type="ARBA" id="ARBA00048679"/>
    </source>
</evidence>
<evidence type="ECO:0000256" key="10">
    <source>
        <dbReference type="ARBA" id="ARBA00022737"/>
    </source>
</evidence>
<evidence type="ECO:0000256" key="7">
    <source>
        <dbReference type="ARBA" id="ARBA00022679"/>
    </source>
</evidence>
<keyword evidence="10" id="KW-0677">Repeat</keyword>
<dbReference type="InterPro" id="IPR013210">
    <property type="entry name" value="LRR_N_plant-typ"/>
</dbReference>
<dbReference type="InterPro" id="IPR032675">
    <property type="entry name" value="LRR_dom_sf"/>
</dbReference>
<evidence type="ECO:0000256" key="20">
    <source>
        <dbReference type="PROSITE-ProRule" id="PRU10141"/>
    </source>
</evidence>
<dbReference type="InterPro" id="IPR000719">
    <property type="entry name" value="Prot_kinase_dom"/>
</dbReference>
<evidence type="ECO:0000256" key="4">
    <source>
        <dbReference type="ARBA" id="ARBA00022475"/>
    </source>
</evidence>
<dbReference type="GO" id="GO:0004674">
    <property type="term" value="F:protein serine/threonine kinase activity"/>
    <property type="evidence" value="ECO:0007669"/>
    <property type="project" value="UniProtKB-KW"/>
</dbReference>
<evidence type="ECO:0000256" key="17">
    <source>
        <dbReference type="ARBA" id="ARBA00023180"/>
    </source>
</evidence>
<keyword evidence="5" id="KW-0723">Serine/threonine-protein kinase</keyword>
<evidence type="ECO:0000256" key="15">
    <source>
        <dbReference type="ARBA" id="ARBA00023136"/>
    </source>
</evidence>
<evidence type="ECO:0000256" key="14">
    <source>
        <dbReference type="ARBA" id="ARBA00022989"/>
    </source>
</evidence>
<dbReference type="InterPro" id="IPR001245">
    <property type="entry name" value="Ser-Thr/Tyr_kinase_cat_dom"/>
</dbReference>
<proteinExistence type="inferred from homology"/>
<dbReference type="Gene3D" id="3.30.200.20">
    <property type="entry name" value="Phosphorylase Kinase, domain 1"/>
    <property type="match status" value="1"/>
</dbReference>
<feature type="binding site" evidence="20">
    <location>
        <position position="320"/>
    </location>
    <ligand>
        <name>ATP</name>
        <dbReference type="ChEBI" id="CHEBI:30616"/>
    </ligand>
</feature>
<dbReference type="PANTHER" id="PTHR48006">
    <property type="entry name" value="LEUCINE-RICH REPEAT-CONTAINING PROTEIN DDB_G0281931-RELATED"/>
    <property type="match status" value="1"/>
</dbReference>
<dbReference type="InterPro" id="IPR011009">
    <property type="entry name" value="Kinase-like_dom_sf"/>
</dbReference>
<keyword evidence="12" id="KW-0418">Kinase</keyword>
<dbReference type="Gene3D" id="1.10.510.10">
    <property type="entry name" value="Transferase(Phosphotransferase) domain 1"/>
    <property type="match status" value="1"/>
</dbReference>
<reference evidence="25" key="1">
    <citation type="journal article" date="2005" name="Nature">
        <title>The map-based sequence of the rice genome.</title>
        <authorList>
            <consortium name="International rice genome sequencing project (IRGSP)"/>
            <person name="Matsumoto T."/>
            <person name="Wu J."/>
            <person name="Kanamori H."/>
            <person name="Katayose Y."/>
            <person name="Fujisawa M."/>
            <person name="Namiki N."/>
            <person name="Mizuno H."/>
            <person name="Yamamoto K."/>
            <person name="Antonio B.A."/>
            <person name="Baba T."/>
            <person name="Sakata K."/>
            <person name="Nagamura Y."/>
            <person name="Aoki H."/>
            <person name="Arikawa K."/>
            <person name="Arita K."/>
            <person name="Bito T."/>
            <person name="Chiden Y."/>
            <person name="Fujitsuka N."/>
            <person name="Fukunaka R."/>
            <person name="Hamada M."/>
            <person name="Harada C."/>
            <person name="Hayashi A."/>
            <person name="Hijishita S."/>
            <person name="Honda M."/>
            <person name="Hosokawa S."/>
            <person name="Ichikawa Y."/>
            <person name="Idonuma A."/>
            <person name="Iijima M."/>
            <person name="Ikeda M."/>
            <person name="Ikeno M."/>
            <person name="Ito K."/>
            <person name="Ito S."/>
            <person name="Ito T."/>
            <person name="Ito Y."/>
            <person name="Ito Y."/>
            <person name="Iwabuchi A."/>
            <person name="Kamiya K."/>
            <person name="Karasawa W."/>
            <person name="Kurita K."/>
            <person name="Katagiri S."/>
            <person name="Kikuta A."/>
            <person name="Kobayashi H."/>
            <person name="Kobayashi N."/>
            <person name="Machita K."/>
            <person name="Maehara T."/>
            <person name="Masukawa M."/>
            <person name="Mizubayashi T."/>
            <person name="Mukai Y."/>
            <person name="Nagasaki H."/>
            <person name="Nagata Y."/>
            <person name="Naito S."/>
            <person name="Nakashima M."/>
            <person name="Nakama Y."/>
            <person name="Nakamichi Y."/>
            <person name="Nakamura M."/>
            <person name="Meguro A."/>
            <person name="Negishi M."/>
            <person name="Ohta I."/>
            <person name="Ohta T."/>
            <person name="Okamoto M."/>
            <person name="Ono N."/>
            <person name="Saji S."/>
            <person name="Sakaguchi M."/>
            <person name="Sakai K."/>
            <person name="Shibata M."/>
            <person name="Shimokawa T."/>
            <person name="Song J."/>
            <person name="Takazaki Y."/>
            <person name="Terasawa K."/>
            <person name="Tsugane M."/>
            <person name="Tsuji K."/>
            <person name="Ueda S."/>
            <person name="Waki K."/>
            <person name="Yamagata H."/>
            <person name="Yamamoto M."/>
            <person name="Yamamoto S."/>
            <person name="Yamane H."/>
            <person name="Yoshiki S."/>
            <person name="Yoshihara R."/>
            <person name="Yukawa K."/>
            <person name="Zhong H."/>
            <person name="Yano M."/>
            <person name="Yuan Q."/>
            <person name="Ouyang S."/>
            <person name="Liu J."/>
            <person name="Jones K.M."/>
            <person name="Gansberger K."/>
            <person name="Moffat K."/>
            <person name="Hill J."/>
            <person name="Bera J."/>
            <person name="Fadrosh D."/>
            <person name="Jin S."/>
            <person name="Johri S."/>
            <person name="Kim M."/>
            <person name="Overton L."/>
            <person name="Reardon M."/>
            <person name="Tsitrin T."/>
            <person name="Vuong H."/>
            <person name="Weaver B."/>
            <person name="Ciecko A."/>
            <person name="Tallon L."/>
            <person name="Jackson J."/>
            <person name="Pai G."/>
            <person name="Aken S.V."/>
            <person name="Utterback T."/>
            <person name="Reidmuller S."/>
            <person name="Feldblyum T."/>
            <person name="Hsiao J."/>
            <person name="Zismann V."/>
            <person name="Iobst S."/>
            <person name="de Vazeille A.R."/>
            <person name="Buell C.R."/>
            <person name="Ying K."/>
            <person name="Li Y."/>
            <person name="Lu T."/>
            <person name="Huang Y."/>
            <person name="Zhao Q."/>
            <person name="Feng Q."/>
            <person name="Zhang L."/>
            <person name="Zhu J."/>
            <person name="Weng Q."/>
            <person name="Mu J."/>
            <person name="Lu Y."/>
            <person name="Fan D."/>
            <person name="Liu Y."/>
            <person name="Guan J."/>
            <person name="Zhang Y."/>
            <person name="Yu S."/>
            <person name="Liu X."/>
            <person name="Zhang Y."/>
            <person name="Hong G."/>
            <person name="Han B."/>
            <person name="Choisne N."/>
            <person name="Demange N."/>
            <person name="Orjeda G."/>
            <person name="Samain S."/>
            <person name="Cattolico L."/>
            <person name="Pelletier E."/>
            <person name="Couloux A."/>
            <person name="Segurens B."/>
            <person name="Wincker P."/>
            <person name="D'Hont A."/>
            <person name="Scarpelli C."/>
            <person name="Weissenbach J."/>
            <person name="Salanoubat M."/>
            <person name="Quetier F."/>
            <person name="Yu Y."/>
            <person name="Kim H.R."/>
            <person name="Rambo T."/>
            <person name="Currie J."/>
            <person name="Collura K."/>
            <person name="Luo M."/>
            <person name="Yang T."/>
            <person name="Ammiraju J.S.S."/>
            <person name="Engler F."/>
            <person name="Soderlund C."/>
            <person name="Wing R.A."/>
            <person name="Palmer L.E."/>
            <person name="de la Bastide M."/>
            <person name="Spiegel L."/>
            <person name="Nascimento L."/>
            <person name="Zutavern T."/>
            <person name="O'Shaughnessy A."/>
            <person name="Dike S."/>
            <person name="Dedhia N."/>
            <person name="Preston R."/>
            <person name="Balija V."/>
            <person name="McCombie W.R."/>
            <person name="Chow T."/>
            <person name="Chen H."/>
            <person name="Chung M."/>
            <person name="Chen C."/>
            <person name="Shaw J."/>
            <person name="Wu H."/>
            <person name="Hsiao K."/>
            <person name="Chao Y."/>
            <person name="Chu M."/>
            <person name="Cheng C."/>
            <person name="Hour A."/>
            <person name="Lee P."/>
            <person name="Lin S."/>
            <person name="Lin Y."/>
            <person name="Liou J."/>
            <person name="Liu S."/>
            <person name="Hsing Y."/>
            <person name="Raghuvanshi S."/>
            <person name="Mohanty A."/>
            <person name="Bharti A.K."/>
            <person name="Gaur A."/>
            <person name="Gupta V."/>
            <person name="Kumar D."/>
            <person name="Ravi V."/>
            <person name="Vij S."/>
            <person name="Kapur A."/>
            <person name="Khurana P."/>
            <person name="Khurana P."/>
            <person name="Khurana J.P."/>
            <person name="Tyagi A.K."/>
            <person name="Gaikwad K."/>
            <person name="Singh A."/>
            <person name="Dalal V."/>
            <person name="Srivastava S."/>
            <person name="Dixit A."/>
            <person name="Pal A.K."/>
            <person name="Ghazi I.A."/>
            <person name="Yadav M."/>
            <person name="Pandit A."/>
            <person name="Bhargava A."/>
            <person name="Sureshbabu K."/>
            <person name="Batra K."/>
            <person name="Sharma T.R."/>
            <person name="Mohapatra T."/>
            <person name="Singh N.K."/>
            <person name="Messing J."/>
            <person name="Nelson A.B."/>
            <person name="Fuks G."/>
            <person name="Kavchok S."/>
            <person name="Keizer G."/>
            <person name="Linton E."/>
            <person name="Llaca V."/>
            <person name="Song R."/>
            <person name="Tanyolac B."/>
            <person name="Young S."/>
            <person name="Ho-Il K."/>
            <person name="Hahn J.H."/>
            <person name="Sangsakoo G."/>
            <person name="Vanavichit A."/>
            <person name="de Mattos Luiz.A.T."/>
            <person name="Zimmer P.D."/>
            <person name="Malone G."/>
            <person name="Dellagostin O."/>
            <person name="de Oliveira A.C."/>
            <person name="Bevan M."/>
            <person name="Bancroft I."/>
            <person name="Minx P."/>
            <person name="Cordum H."/>
            <person name="Wilson R."/>
            <person name="Cheng Z."/>
            <person name="Jin W."/>
            <person name="Jiang J."/>
            <person name="Leong S.A."/>
            <person name="Iwama H."/>
            <person name="Gojobori T."/>
            <person name="Itoh T."/>
            <person name="Niimura Y."/>
            <person name="Fujii Y."/>
            <person name="Habara T."/>
            <person name="Sakai H."/>
            <person name="Sato Y."/>
            <person name="Wilson G."/>
            <person name="Kumar K."/>
            <person name="McCouch S."/>
            <person name="Juretic N."/>
            <person name="Hoen D."/>
            <person name="Wright S."/>
            <person name="Bruskiewich R."/>
            <person name="Bureau T."/>
            <person name="Miyao A."/>
            <person name="Hirochika H."/>
            <person name="Nishikawa T."/>
            <person name="Kadowaki K."/>
            <person name="Sugiura M."/>
            <person name="Burr B."/>
            <person name="Sasaki T."/>
        </authorList>
    </citation>
    <scope>NUCLEOTIDE SEQUENCE [LARGE SCALE GENOMIC DNA]</scope>
    <source>
        <strain evidence="25">cv. Nipponbare</strain>
    </source>
</reference>
<keyword evidence="8 22" id="KW-0812">Transmembrane</keyword>
<dbReference type="GO" id="GO:0009742">
    <property type="term" value="P:brassinosteroid mediated signaling pathway"/>
    <property type="evidence" value="ECO:0007669"/>
    <property type="project" value="UniProtKB-ARBA"/>
</dbReference>
<dbReference type="InterPro" id="IPR051824">
    <property type="entry name" value="LRR_Rcpt-Like_S/T_Kinase"/>
</dbReference>
<dbReference type="GO" id="GO:0005886">
    <property type="term" value="C:plasma membrane"/>
    <property type="evidence" value="ECO:0007669"/>
    <property type="project" value="UniProtKB-SubCell"/>
</dbReference>
<dbReference type="SMART" id="SM00220">
    <property type="entry name" value="S_TKc"/>
    <property type="match status" value="1"/>
</dbReference>
<feature type="transmembrane region" description="Helical" evidence="22">
    <location>
        <begin position="50"/>
        <end position="74"/>
    </location>
</feature>
<dbReference type="GO" id="GO:0005524">
    <property type="term" value="F:ATP binding"/>
    <property type="evidence" value="ECO:0007669"/>
    <property type="project" value="UniProtKB-UniRule"/>
</dbReference>
<evidence type="ECO:0000256" key="1">
    <source>
        <dbReference type="ARBA" id="ARBA00004162"/>
    </source>
</evidence>
<dbReference type="Pfam" id="PF07714">
    <property type="entry name" value="PK_Tyr_Ser-Thr"/>
    <property type="match status" value="1"/>
</dbReference>
<dbReference type="AlphaFoldDB" id="Q65XS1"/>
<evidence type="ECO:0000256" key="9">
    <source>
        <dbReference type="ARBA" id="ARBA00022729"/>
    </source>
</evidence>
<keyword evidence="17" id="KW-0325">Glycoprotein</keyword>